<evidence type="ECO:0000313" key="4">
    <source>
        <dbReference type="EMBL" id="KAJ1355824.1"/>
    </source>
</evidence>
<feature type="compositionally biased region" description="Basic and acidic residues" evidence="1">
    <location>
        <begin position="86"/>
        <end position="101"/>
    </location>
</feature>
<comment type="caution">
    <text evidence="4">The sequence shown here is derived from an EMBL/GenBank/DDBJ whole genome shotgun (WGS) entry which is preliminary data.</text>
</comment>
<dbReference type="EMBL" id="JAHQIW010002615">
    <property type="protein sequence ID" value="KAJ1355824.1"/>
    <property type="molecule type" value="Genomic_DNA"/>
</dbReference>
<feature type="compositionally biased region" description="Low complexity" evidence="1">
    <location>
        <begin position="116"/>
        <end position="128"/>
    </location>
</feature>
<dbReference type="CDD" id="cd05380">
    <property type="entry name" value="CAP_euk"/>
    <property type="match status" value="1"/>
</dbReference>
<keyword evidence="5" id="KW-1185">Reference proteome</keyword>
<organism evidence="4 5">
    <name type="scientific">Parelaphostrongylus tenuis</name>
    <name type="common">Meningeal worm</name>
    <dbReference type="NCBI Taxonomy" id="148309"/>
    <lineage>
        <taxon>Eukaryota</taxon>
        <taxon>Metazoa</taxon>
        <taxon>Ecdysozoa</taxon>
        <taxon>Nematoda</taxon>
        <taxon>Chromadorea</taxon>
        <taxon>Rhabditida</taxon>
        <taxon>Rhabditina</taxon>
        <taxon>Rhabditomorpha</taxon>
        <taxon>Strongyloidea</taxon>
        <taxon>Metastrongylidae</taxon>
        <taxon>Parelaphostrongylus</taxon>
    </lineage>
</organism>
<keyword evidence="2" id="KW-0732">Signal</keyword>
<name>A0AAD5QNG8_PARTN</name>
<feature type="chain" id="PRO_5042286098" description="SCP domain-containing protein" evidence="2">
    <location>
        <begin position="20"/>
        <end position="419"/>
    </location>
</feature>
<feature type="compositionally biased region" description="Polar residues" evidence="1">
    <location>
        <begin position="23"/>
        <end position="42"/>
    </location>
</feature>
<dbReference type="InterPro" id="IPR035940">
    <property type="entry name" value="CAP_sf"/>
</dbReference>
<proteinExistence type="predicted"/>
<dbReference type="Pfam" id="PF00188">
    <property type="entry name" value="CAP"/>
    <property type="match status" value="1"/>
</dbReference>
<feature type="compositionally biased region" description="Basic and acidic residues" evidence="1">
    <location>
        <begin position="171"/>
        <end position="184"/>
    </location>
</feature>
<feature type="region of interest" description="Disordered" evidence="1">
    <location>
        <begin position="23"/>
        <end position="196"/>
    </location>
</feature>
<feature type="compositionally biased region" description="Basic and acidic residues" evidence="1">
    <location>
        <begin position="129"/>
        <end position="143"/>
    </location>
</feature>
<feature type="domain" description="SCP" evidence="3">
    <location>
        <begin position="220"/>
        <end position="386"/>
    </location>
</feature>
<evidence type="ECO:0000256" key="2">
    <source>
        <dbReference type="SAM" id="SignalP"/>
    </source>
</evidence>
<evidence type="ECO:0000256" key="1">
    <source>
        <dbReference type="SAM" id="MobiDB-lite"/>
    </source>
</evidence>
<feature type="compositionally biased region" description="Basic and acidic residues" evidence="1">
    <location>
        <begin position="44"/>
        <end position="58"/>
    </location>
</feature>
<gene>
    <name evidence="4" type="ORF">KIN20_013376</name>
</gene>
<dbReference type="Gene3D" id="3.40.33.10">
    <property type="entry name" value="CAP"/>
    <property type="match status" value="1"/>
</dbReference>
<feature type="signal peptide" evidence="2">
    <location>
        <begin position="1"/>
        <end position="19"/>
    </location>
</feature>
<accession>A0AAD5QNG8</accession>
<dbReference type="InterPro" id="IPR014044">
    <property type="entry name" value="CAP_dom"/>
</dbReference>
<feature type="compositionally biased region" description="Low complexity" evidence="1">
    <location>
        <begin position="74"/>
        <end position="84"/>
    </location>
</feature>
<dbReference type="AlphaFoldDB" id="A0AAD5QNG8"/>
<evidence type="ECO:0000259" key="3">
    <source>
        <dbReference type="SMART" id="SM00198"/>
    </source>
</evidence>
<dbReference type="SMART" id="SM00198">
    <property type="entry name" value="SCP"/>
    <property type="match status" value="1"/>
</dbReference>
<reference evidence="4" key="1">
    <citation type="submission" date="2021-06" db="EMBL/GenBank/DDBJ databases">
        <title>Parelaphostrongylus tenuis whole genome reference sequence.</title>
        <authorList>
            <person name="Garwood T.J."/>
            <person name="Larsen P.A."/>
            <person name="Fountain-Jones N.M."/>
            <person name="Garbe J.R."/>
            <person name="Macchietto M.G."/>
            <person name="Kania S.A."/>
            <person name="Gerhold R.W."/>
            <person name="Richards J.E."/>
            <person name="Wolf T.M."/>
        </authorList>
    </citation>
    <scope>NUCLEOTIDE SEQUENCE</scope>
    <source>
        <strain evidence="4">MNPRO001-30</strain>
        <tissue evidence="4">Meninges</tissue>
    </source>
</reference>
<dbReference type="Proteomes" id="UP001196413">
    <property type="component" value="Unassembled WGS sequence"/>
</dbReference>
<evidence type="ECO:0000313" key="5">
    <source>
        <dbReference type="Proteomes" id="UP001196413"/>
    </source>
</evidence>
<dbReference type="SUPFAM" id="SSF55797">
    <property type="entry name" value="PR-1-like"/>
    <property type="match status" value="1"/>
</dbReference>
<sequence length="419" mass="45696">MNALIAVLLLLTVVRLGYSVETYSSGQSSVSVEEYSSLNDSTDLSEKDESVSVEEHSSSNDSTYSSEKDESVSVEEYSSSNDSTDSSEKDESVSVEEHGSSHDSTYSSGKDESVSVEEYSSSNDSTYSSEKDESVSVEEHGSSHDSTYSSEKDESLSVEEHGSSYDSTYSSEKDESVSMEEHSSSNDSSDSSEEDDIDYEDTIIYPESIPDCGNDTNMNATIRMVAYSLHIVLRGDLANGQVKNGNRTEAKNFPSASDMSLLTYDCGLEQSAFNISKMCRHENDLNFSNVGSNSAFYAGKIDDVHQLIHKLIYGWWNTSMQSFPLSKATPTASDSGMIPFLQMANANTTKIGCAYSECNSGRDGCDDSSSSIVLVCSYGTAHIQPNTPIYTEGRPCDTCNNTCAYKSLCNRTMSELECH</sequence>
<feature type="compositionally biased region" description="Basic and acidic residues" evidence="1">
    <location>
        <begin position="150"/>
        <end position="163"/>
    </location>
</feature>
<protein>
    <recommendedName>
        <fullName evidence="3">SCP domain-containing protein</fullName>
    </recommendedName>
</protein>